<gene>
    <name evidence="1" type="ORF">FRUB_04014</name>
</gene>
<evidence type="ECO:0000313" key="1">
    <source>
        <dbReference type="EMBL" id="OWK41936.1"/>
    </source>
</evidence>
<dbReference type="SUPFAM" id="SSF53850">
    <property type="entry name" value="Periplasmic binding protein-like II"/>
    <property type="match status" value="1"/>
</dbReference>
<keyword evidence="2" id="KW-1185">Reference proteome</keyword>
<sequence>MAAVLAGLAWAGPSRAGDAEAVSLQIGMVQGIFRDVQPGMVRALARPLQDMIQKQTGFNGGVEIAADPFILADRLDSKRYQFGVFHGFEFAWVKQKHPDFVPLAVTVPPGRKLQACVVVHVDSKMTCLADLKDECVVLPRGTKAHCYAYLDRERAGLPAGTAKPRAKPPANAEEALDAVVAGDAPAAVVDAAALAGYQSLQPGAFKQLRVLSKSESFPPTVVAYKKGAVDDETVEKVRQLLTTAHQTPTGKPLMMLWNLKGFEDVPADYDVQLEKIGKAYPSPAPVAVTAPTEK</sequence>
<accession>A0A225DWB6</accession>
<name>A0A225DWB6_9BACT</name>
<dbReference type="AlphaFoldDB" id="A0A225DWB6"/>
<evidence type="ECO:0000313" key="2">
    <source>
        <dbReference type="Proteomes" id="UP000214646"/>
    </source>
</evidence>
<protein>
    <recommendedName>
        <fullName evidence="3">Phosphate/phosphite/phosphonate ABC transporter substrate-binding protein</fullName>
    </recommendedName>
</protein>
<dbReference type="Gene3D" id="3.40.190.10">
    <property type="entry name" value="Periplasmic binding protein-like II"/>
    <property type="match status" value="2"/>
</dbReference>
<reference evidence="2" key="1">
    <citation type="submission" date="2017-06" db="EMBL/GenBank/DDBJ databases">
        <title>Genome analysis of Fimbriiglobus ruber SP5, the first member of the order Planctomycetales with confirmed chitinolytic capability.</title>
        <authorList>
            <person name="Ravin N.V."/>
            <person name="Rakitin A.L."/>
            <person name="Ivanova A.A."/>
            <person name="Beletsky A.V."/>
            <person name="Kulichevskaya I.S."/>
            <person name="Mardanov A.V."/>
            <person name="Dedysh S.N."/>
        </authorList>
    </citation>
    <scope>NUCLEOTIDE SEQUENCE [LARGE SCALE GENOMIC DNA]</scope>
    <source>
        <strain evidence="2">SP5</strain>
    </source>
</reference>
<dbReference type="Pfam" id="PF12974">
    <property type="entry name" value="Phosphonate-bd"/>
    <property type="match status" value="1"/>
</dbReference>
<dbReference type="Proteomes" id="UP000214646">
    <property type="component" value="Unassembled WGS sequence"/>
</dbReference>
<organism evidence="1 2">
    <name type="scientific">Fimbriiglobus ruber</name>
    <dbReference type="NCBI Taxonomy" id="1908690"/>
    <lineage>
        <taxon>Bacteria</taxon>
        <taxon>Pseudomonadati</taxon>
        <taxon>Planctomycetota</taxon>
        <taxon>Planctomycetia</taxon>
        <taxon>Gemmatales</taxon>
        <taxon>Gemmataceae</taxon>
        <taxon>Fimbriiglobus</taxon>
    </lineage>
</organism>
<evidence type="ECO:0008006" key="3">
    <source>
        <dbReference type="Google" id="ProtNLM"/>
    </source>
</evidence>
<dbReference type="EMBL" id="NIDE01000005">
    <property type="protein sequence ID" value="OWK41936.1"/>
    <property type="molecule type" value="Genomic_DNA"/>
</dbReference>
<comment type="caution">
    <text evidence="1">The sequence shown here is derived from an EMBL/GenBank/DDBJ whole genome shotgun (WGS) entry which is preliminary data.</text>
</comment>
<proteinExistence type="predicted"/>